<dbReference type="EMBL" id="IACF01005118">
    <property type="protein sequence ID" value="LAB70704.1"/>
    <property type="molecule type" value="mRNA"/>
</dbReference>
<dbReference type="AlphaFoldDB" id="A0A2P2I9K3"/>
<dbReference type="PROSITE" id="PS51112">
    <property type="entry name" value="AMMECR1"/>
    <property type="match status" value="1"/>
</dbReference>
<dbReference type="SUPFAM" id="SSF143447">
    <property type="entry name" value="AMMECR1-like"/>
    <property type="match status" value="1"/>
</dbReference>
<protein>
    <submittedName>
        <fullName evidence="2">AMME syndrome candidate 1 protein</fullName>
    </submittedName>
</protein>
<dbReference type="NCBIfam" id="TIGR00296">
    <property type="entry name" value="TIGR00296 family protein"/>
    <property type="match status" value="1"/>
</dbReference>
<name>A0A2P2I9K3_9CRUS</name>
<evidence type="ECO:0000313" key="2">
    <source>
        <dbReference type="EMBL" id="LAB70704.1"/>
    </source>
</evidence>
<dbReference type="Pfam" id="PF01871">
    <property type="entry name" value="AMMECR1"/>
    <property type="match status" value="1"/>
</dbReference>
<dbReference type="InterPro" id="IPR002733">
    <property type="entry name" value="AMMECR1_domain"/>
</dbReference>
<dbReference type="EMBL" id="IACT01005749">
    <property type="protein sequence ID" value="LAC24893.1"/>
    <property type="molecule type" value="mRNA"/>
</dbReference>
<dbReference type="PANTHER" id="PTHR13016">
    <property type="entry name" value="AMMECR1 HOMOLOG"/>
    <property type="match status" value="1"/>
</dbReference>
<feature type="domain" description="AMMECR1" evidence="1">
    <location>
        <begin position="1"/>
        <end position="192"/>
    </location>
</feature>
<reference evidence="3" key="1">
    <citation type="submission" date="2017-11" db="EMBL/GenBank/DDBJ databases">
        <title>The sensing device of the deep-sea amphipod.</title>
        <authorList>
            <person name="Kobayashi H."/>
            <person name="Nagahama T."/>
            <person name="Arai W."/>
            <person name="Sasagawa Y."/>
            <person name="Umeda M."/>
            <person name="Hayashi T."/>
            <person name="Nikaido I."/>
            <person name="Watanabe H."/>
            <person name="Oguri K."/>
            <person name="Kitazato H."/>
            <person name="Fujioka K."/>
            <person name="Kido Y."/>
            <person name="Takami H."/>
        </authorList>
    </citation>
    <scope>NUCLEOTIDE SEQUENCE</scope>
    <source>
        <tissue evidence="3">Whole body</tissue>
    </source>
</reference>
<reference evidence="2" key="2">
    <citation type="journal article" date="2018" name="Biosci. Biotechnol. Biochem.">
        <title>Polysaccharide hydrolase of the hadal zone amphipods Hirondellea gigas.</title>
        <authorList>
            <person name="Kobayashi H."/>
            <person name="Nagahama T."/>
            <person name="Arai W."/>
            <person name="Sasagawa Y."/>
            <person name="Umeda M."/>
            <person name="Hayashi T."/>
            <person name="Nikaido I."/>
            <person name="Watanabe H."/>
            <person name="Oguri K."/>
            <person name="Kitazato H."/>
            <person name="Fujioka K."/>
            <person name="Kido Y."/>
            <person name="Takami H."/>
        </authorList>
    </citation>
    <scope>NUCLEOTIDE SEQUENCE</scope>
    <source>
        <tissue evidence="2">Whole body</tissue>
    </source>
</reference>
<dbReference type="Gene3D" id="3.30.700.20">
    <property type="entry name" value="Hypothetical protein ph0010, domain 1"/>
    <property type="match status" value="1"/>
</dbReference>
<dbReference type="InterPro" id="IPR036071">
    <property type="entry name" value="AMMECR1_dom_sf"/>
</dbReference>
<evidence type="ECO:0000313" key="3">
    <source>
        <dbReference type="EMBL" id="LAC24893.1"/>
    </source>
</evidence>
<organism evidence="2">
    <name type="scientific">Hirondellea gigas</name>
    <dbReference type="NCBI Taxonomy" id="1518452"/>
    <lineage>
        <taxon>Eukaryota</taxon>
        <taxon>Metazoa</taxon>
        <taxon>Ecdysozoa</taxon>
        <taxon>Arthropoda</taxon>
        <taxon>Crustacea</taxon>
        <taxon>Multicrustacea</taxon>
        <taxon>Malacostraca</taxon>
        <taxon>Eumalacostraca</taxon>
        <taxon>Peracarida</taxon>
        <taxon>Amphipoda</taxon>
        <taxon>Amphilochidea</taxon>
        <taxon>Lysianassida</taxon>
        <taxon>Lysianassidira</taxon>
        <taxon>Lysianassoidea</taxon>
        <taxon>Lysianassidae</taxon>
        <taxon>Hirondellea</taxon>
    </lineage>
</organism>
<proteinExistence type="evidence at transcript level"/>
<dbReference type="PANTHER" id="PTHR13016:SF0">
    <property type="entry name" value="AMME SYNDROME CANDIDATE GENE 1 PROTEIN"/>
    <property type="match status" value="1"/>
</dbReference>
<sequence length="205" mass="23641">MASESMTVHCFDVLVKYFHQEHDVDTSRFSDCKTSFPLFVTWSKRDRIDGWSLRGCIGTFSALRLEHGLRKFSLSSALRDKRFSSMRREEIPDLRCDVSLLTDFEVAKHHYDWTIGVHGIQIDFQGRHDRYSGTYLPQVAVDQGWTKDETLISLIRKAGFSGRLSDVMKTLQVTRYRSSKHSLTFDEYVELRAMDGINVCALICG</sequence>
<evidence type="ECO:0000259" key="1">
    <source>
        <dbReference type="PROSITE" id="PS51112"/>
    </source>
</evidence>
<accession>A0A2P2I9K3</accession>
<dbReference type="InterPro" id="IPR023473">
    <property type="entry name" value="AMMECR1"/>
</dbReference>
<dbReference type="InterPro" id="IPR027485">
    <property type="entry name" value="AMMECR1_N"/>
</dbReference>